<evidence type="ECO:0000256" key="1">
    <source>
        <dbReference type="ARBA" id="ARBA00022729"/>
    </source>
</evidence>
<evidence type="ECO:0000313" key="2">
    <source>
        <dbReference type="EMBL" id="CAB4137890.1"/>
    </source>
</evidence>
<dbReference type="PANTHER" id="PTHR46580">
    <property type="entry name" value="SENSOR KINASE-RELATED"/>
    <property type="match status" value="1"/>
</dbReference>
<name>A0A6J5LYS7_9CAUD</name>
<dbReference type="Gene3D" id="2.130.10.130">
    <property type="entry name" value="Integrin alpha, N-terminal"/>
    <property type="match status" value="2"/>
</dbReference>
<organism evidence="2">
    <name type="scientific">uncultured Caudovirales phage</name>
    <dbReference type="NCBI Taxonomy" id="2100421"/>
    <lineage>
        <taxon>Viruses</taxon>
        <taxon>Duplodnaviria</taxon>
        <taxon>Heunggongvirae</taxon>
        <taxon>Uroviricota</taxon>
        <taxon>Caudoviricetes</taxon>
        <taxon>Peduoviridae</taxon>
        <taxon>Maltschvirus</taxon>
        <taxon>Maltschvirus maltsch</taxon>
    </lineage>
</organism>
<proteinExistence type="predicted"/>
<dbReference type="Pfam" id="PF13517">
    <property type="entry name" value="FG-GAP_3"/>
    <property type="match status" value="2"/>
</dbReference>
<dbReference type="PROSITE" id="PS51257">
    <property type="entry name" value="PROKAR_LIPOPROTEIN"/>
    <property type="match status" value="1"/>
</dbReference>
<keyword evidence="1" id="KW-0732">Signal</keyword>
<dbReference type="EMBL" id="LR796341">
    <property type="protein sequence ID" value="CAB4137890.1"/>
    <property type="molecule type" value="Genomic_DNA"/>
</dbReference>
<protein>
    <submittedName>
        <fullName evidence="2">Repeat domain in Vibrio, Colwellia, Bradyrhizobium and Shewanella</fullName>
    </submittedName>
</protein>
<reference evidence="2" key="1">
    <citation type="submission" date="2020-04" db="EMBL/GenBank/DDBJ databases">
        <authorList>
            <person name="Chiriac C."/>
            <person name="Salcher M."/>
            <person name="Ghai R."/>
            <person name="Kavagutti S V."/>
        </authorList>
    </citation>
    <scope>NUCLEOTIDE SEQUENCE</scope>
</reference>
<sequence length="797" mass="86382">MKYRRTVLSVSIGLIVGTLTACGGGGGGSGAMPSGGSNQTYINRQVPFYTPQKIDVVRPLDGSTYRTPVTGIFTKDLNRDSVDEVVVSAVGFSAPTDPHYNANLQIFGFNTGTFRNETTTWLPNGINNYAGGTTVKFGDFNNDGHMDMFVPSFTDKEYFRPSAVFLNTGNNRFTRNDINFGDIGPHDSIVTDLNGDGYADILLTDINRMRPTVAFGSASGAFTIYRSDQLGGGAGVSVADYLSNGTKTIVMTDAAGTGNHDTKLYSWTTVNDKLVLTEVATLPADRFYLPKWDSLRAGTTIAPHAVRNITMDFNRDGKPDVVVFSTMPKNGNTHGYSEVQFLRNNGNGSFTDVTDSVLTNYNTNKTTSYQPQLIDVNNDGLVDILITAVDYTGQNSNSVLLNTAEGKFVESYTSVLQSFGNQIRTMSGTGGNIQNIAIVAGPDNKRYLFSGVEYNDNGISKIAMYLALIGPTGTTTAAATINNIQQAWPWMSSAEANTTLSQSIAQWIDGIPVLEFDRIFSPIGGLGISLTGRKGTRSSITGFVNIPGFDSRPLQNVSAVDGLGRNFSVNLSKMSSGEVNHRLQPLAMVSGHSPRNSWVSKFTMQEEQTNNGLSYSGGGNNYSVSADTSYLNPNSNFIWRVSNSVTPMSPWLAMSGVWGEVRSSNNLELSMVMLHDKFWSQTGVINSTTSINPGMVRNITPITSVYNISGWTNQGFTVYGGVKPYIVDGSVEMTLPGGVDNQGNMYYNQYKSRIKNQITGFGGVSYSLQYRAHSFSSGAIIDARRQTALTLNYQVKF</sequence>
<gene>
    <name evidence="2" type="ORF">UFOVP328_119</name>
</gene>
<dbReference type="SUPFAM" id="SSF69318">
    <property type="entry name" value="Integrin alpha N-terminal domain"/>
    <property type="match status" value="1"/>
</dbReference>
<dbReference type="InterPro" id="IPR013517">
    <property type="entry name" value="FG-GAP"/>
</dbReference>
<dbReference type="InterPro" id="IPR028994">
    <property type="entry name" value="Integrin_alpha_N"/>
</dbReference>
<accession>A0A6J5LYS7</accession>